<sequence>MQEEQRLRLSRELHDDLGQMLASVALELHNVRAGTQGMDGRLARAAMLIDRLSAKVHDAAWNLRPADLDRTGLRASVEDLATMLCGQLGIACEMDLEALSNPLPAETALTLYRVAQEALTNIGKHAQPSRVSVTAHIQADRMRLTIEDDGRGFDGRAEPGPGHLGLAGMRERLALVGGELTVETARMKGTTIYADVPLAH</sequence>
<evidence type="ECO:0000313" key="5">
    <source>
        <dbReference type="EMBL" id="MDX8483651.1"/>
    </source>
</evidence>
<feature type="domain" description="Histidine kinase" evidence="4">
    <location>
        <begin position="8"/>
        <end position="200"/>
    </location>
</feature>
<keyword evidence="6" id="KW-1185">Reference proteome</keyword>
<dbReference type="Gene3D" id="1.20.5.1930">
    <property type="match status" value="1"/>
</dbReference>
<dbReference type="InterPro" id="IPR003594">
    <property type="entry name" value="HATPase_dom"/>
</dbReference>
<comment type="caution">
    <text evidence="5">The sequence shown here is derived from an EMBL/GenBank/DDBJ whole genome shotgun (WGS) entry which is preliminary data.</text>
</comment>
<dbReference type="Pfam" id="PF07730">
    <property type="entry name" value="HisKA_3"/>
    <property type="match status" value="1"/>
</dbReference>
<dbReference type="InterPro" id="IPR036890">
    <property type="entry name" value="HATPase_C_sf"/>
</dbReference>
<dbReference type="PROSITE" id="PS50109">
    <property type="entry name" value="HIS_KIN"/>
    <property type="match status" value="1"/>
</dbReference>
<protein>
    <submittedName>
        <fullName evidence="5">Sensor histidine kinase</fullName>
    </submittedName>
</protein>
<dbReference type="InterPro" id="IPR005467">
    <property type="entry name" value="His_kinase_dom"/>
</dbReference>
<dbReference type="InterPro" id="IPR050482">
    <property type="entry name" value="Sensor_HK_TwoCompSys"/>
</dbReference>
<dbReference type="InterPro" id="IPR011712">
    <property type="entry name" value="Sig_transdc_His_kin_sub3_dim/P"/>
</dbReference>
<dbReference type="SUPFAM" id="SSF55874">
    <property type="entry name" value="ATPase domain of HSP90 chaperone/DNA topoisomerase II/histidine kinase"/>
    <property type="match status" value="1"/>
</dbReference>
<name>A0ABU4YAA3_9HYPH</name>
<keyword evidence="3" id="KW-0902">Two-component regulatory system</keyword>
<dbReference type="EMBL" id="JAVIIV010000001">
    <property type="protein sequence ID" value="MDX8483651.1"/>
    <property type="molecule type" value="Genomic_DNA"/>
</dbReference>
<dbReference type="PANTHER" id="PTHR24421">
    <property type="entry name" value="NITRATE/NITRITE SENSOR PROTEIN NARX-RELATED"/>
    <property type="match status" value="1"/>
</dbReference>
<organism evidence="5 6">
    <name type="scientific">Mesorhizobium humile</name>
    <dbReference type="NCBI Taxonomy" id="3072313"/>
    <lineage>
        <taxon>Bacteria</taxon>
        <taxon>Pseudomonadati</taxon>
        <taxon>Pseudomonadota</taxon>
        <taxon>Alphaproteobacteria</taxon>
        <taxon>Hyphomicrobiales</taxon>
        <taxon>Phyllobacteriaceae</taxon>
        <taxon>Mesorhizobium</taxon>
    </lineage>
</organism>
<proteinExistence type="predicted"/>
<dbReference type="RefSeq" id="WP_320294443.1">
    <property type="nucleotide sequence ID" value="NZ_JAVIIU010000002.1"/>
</dbReference>
<keyword evidence="1" id="KW-0808">Transferase</keyword>
<evidence type="ECO:0000256" key="3">
    <source>
        <dbReference type="ARBA" id="ARBA00023012"/>
    </source>
</evidence>
<accession>A0ABU4YAA3</accession>
<dbReference type="GO" id="GO:0016301">
    <property type="term" value="F:kinase activity"/>
    <property type="evidence" value="ECO:0007669"/>
    <property type="project" value="UniProtKB-KW"/>
</dbReference>
<evidence type="ECO:0000256" key="1">
    <source>
        <dbReference type="ARBA" id="ARBA00022679"/>
    </source>
</evidence>
<evidence type="ECO:0000259" key="4">
    <source>
        <dbReference type="PROSITE" id="PS50109"/>
    </source>
</evidence>
<evidence type="ECO:0000313" key="6">
    <source>
        <dbReference type="Proteomes" id="UP001280156"/>
    </source>
</evidence>
<reference evidence="5 6" key="1">
    <citation type="submission" date="2023-08" db="EMBL/GenBank/DDBJ databases">
        <title>Implementing the SeqCode for naming new Mesorhizobium species isolated from Vachellia karroo root nodules.</title>
        <authorList>
            <person name="Van Lill M."/>
        </authorList>
    </citation>
    <scope>NUCLEOTIDE SEQUENCE [LARGE SCALE GENOMIC DNA]</scope>
    <source>
        <strain evidence="5 6">VK2B</strain>
    </source>
</reference>
<dbReference type="SMART" id="SM00387">
    <property type="entry name" value="HATPase_c"/>
    <property type="match status" value="1"/>
</dbReference>
<evidence type="ECO:0000256" key="2">
    <source>
        <dbReference type="ARBA" id="ARBA00022777"/>
    </source>
</evidence>
<dbReference type="Gene3D" id="3.30.565.10">
    <property type="entry name" value="Histidine kinase-like ATPase, C-terminal domain"/>
    <property type="match status" value="1"/>
</dbReference>
<keyword evidence="2 5" id="KW-0418">Kinase</keyword>
<dbReference type="Pfam" id="PF02518">
    <property type="entry name" value="HATPase_c"/>
    <property type="match status" value="1"/>
</dbReference>
<gene>
    <name evidence="5" type="ORF">RFM52_00480</name>
</gene>
<dbReference type="CDD" id="cd16917">
    <property type="entry name" value="HATPase_UhpB-NarQ-NarX-like"/>
    <property type="match status" value="1"/>
</dbReference>
<dbReference type="Proteomes" id="UP001280156">
    <property type="component" value="Unassembled WGS sequence"/>
</dbReference>